<accession>A0ACB5U957</accession>
<sequence length="108" mass="12142">MLTFKWSFTLHWNVLPLPFFFGLPFCVKFEEDDDADVESVSFFNELDDDTELTLPIESVEDTDGLAVDDKSEVEPEADIELLSFAATDADLPSLTPLSEFIVDDELSS</sequence>
<protein>
    <submittedName>
        <fullName evidence="1">Unnamed protein product</fullName>
    </submittedName>
</protein>
<reference evidence="1" key="1">
    <citation type="submission" date="2023-04" db="EMBL/GenBank/DDBJ databases">
        <title>Candida boidinii NBRC 1967.</title>
        <authorList>
            <person name="Ichikawa N."/>
            <person name="Sato H."/>
            <person name="Tonouchi N."/>
        </authorList>
    </citation>
    <scope>NUCLEOTIDE SEQUENCE</scope>
    <source>
        <strain evidence="1">NBRC 1967</strain>
    </source>
</reference>
<evidence type="ECO:0000313" key="2">
    <source>
        <dbReference type="Proteomes" id="UP001165101"/>
    </source>
</evidence>
<proteinExistence type="predicted"/>
<evidence type="ECO:0000313" key="1">
    <source>
        <dbReference type="EMBL" id="GMF05014.1"/>
    </source>
</evidence>
<dbReference type="EMBL" id="BSXV01007387">
    <property type="protein sequence ID" value="GMF05014.1"/>
    <property type="molecule type" value="Genomic_DNA"/>
</dbReference>
<name>A0ACB5U957_CANBO</name>
<dbReference type="Proteomes" id="UP001165101">
    <property type="component" value="Unassembled WGS sequence"/>
</dbReference>
<comment type="caution">
    <text evidence="1">The sequence shown here is derived from an EMBL/GenBank/DDBJ whole genome shotgun (WGS) entry which is preliminary data.</text>
</comment>
<gene>
    <name evidence="1" type="ORF">Cboi01_000656800</name>
</gene>
<keyword evidence="2" id="KW-1185">Reference proteome</keyword>
<organism evidence="1 2">
    <name type="scientific">Candida boidinii</name>
    <name type="common">Yeast</name>
    <dbReference type="NCBI Taxonomy" id="5477"/>
    <lineage>
        <taxon>Eukaryota</taxon>
        <taxon>Fungi</taxon>
        <taxon>Dikarya</taxon>
        <taxon>Ascomycota</taxon>
        <taxon>Saccharomycotina</taxon>
        <taxon>Pichiomycetes</taxon>
        <taxon>Pichiales</taxon>
        <taxon>Pichiaceae</taxon>
        <taxon>Ogataea</taxon>
        <taxon>Ogataea/Candida clade</taxon>
    </lineage>
</organism>